<dbReference type="PANTHER" id="PTHR33392">
    <property type="entry name" value="POLYISOPRENYL-TEICHOIC ACID--PEPTIDOGLYCAN TEICHOIC ACID TRANSFERASE TAGU"/>
    <property type="match status" value="1"/>
</dbReference>
<evidence type="ECO:0000256" key="3">
    <source>
        <dbReference type="SAM" id="Phobius"/>
    </source>
</evidence>
<evidence type="ECO:0000256" key="2">
    <source>
        <dbReference type="SAM" id="MobiDB-lite"/>
    </source>
</evidence>
<feature type="domain" description="Cell envelope-related transcriptional attenuator" evidence="4">
    <location>
        <begin position="144"/>
        <end position="287"/>
    </location>
</feature>
<keyword evidence="6" id="KW-1185">Reference proteome</keyword>
<dbReference type="InterPro" id="IPR004474">
    <property type="entry name" value="LytR_CpsA_psr"/>
</dbReference>
<feature type="transmembrane region" description="Helical" evidence="3">
    <location>
        <begin position="73"/>
        <end position="93"/>
    </location>
</feature>
<dbReference type="Proteomes" id="UP000573599">
    <property type="component" value="Unassembled WGS sequence"/>
</dbReference>
<evidence type="ECO:0000259" key="4">
    <source>
        <dbReference type="Pfam" id="PF03816"/>
    </source>
</evidence>
<dbReference type="Gene3D" id="3.40.630.190">
    <property type="entry name" value="LCP protein"/>
    <property type="match status" value="1"/>
</dbReference>
<accession>A0A852WFT8</accession>
<keyword evidence="3" id="KW-0812">Transmembrane</keyword>
<comment type="similarity">
    <text evidence="1">Belongs to the LytR/CpsA/Psr (LCP) family.</text>
</comment>
<dbReference type="InterPro" id="IPR050922">
    <property type="entry name" value="LytR/CpsA/Psr_CW_biosynth"/>
</dbReference>
<evidence type="ECO:0000313" key="5">
    <source>
        <dbReference type="EMBL" id="NYG07629.1"/>
    </source>
</evidence>
<dbReference type="NCBIfam" id="TIGR00350">
    <property type="entry name" value="lytR_cpsA_psr"/>
    <property type="match status" value="1"/>
</dbReference>
<name>A0A852WFT8_9MICO</name>
<evidence type="ECO:0000256" key="1">
    <source>
        <dbReference type="ARBA" id="ARBA00006068"/>
    </source>
</evidence>
<dbReference type="EMBL" id="JACCAB010000001">
    <property type="protein sequence ID" value="NYG07629.1"/>
    <property type="molecule type" value="Genomic_DNA"/>
</dbReference>
<feature type="compositionally biased region" description="Basic and acidic residues" evidence="2">
    <location>
        <begin position="1"/>
        <end position="12"/>
    </location>
</feature>
<dbReference type="Pfam" id="PF03816">
    <property type="entry name" value="LytR_cpsA_psr"/>
    <property type="match status" value="1"/>
</dbReference>
<protein>
    <submittedName>
        <fullName evidence="5">LCP family protein required for cell wall assembly</fullName>
    </submittedName>
</protein>
<keyword evidence="3" id="KW-0472">Membrane</keyword>
<evidence type="ECO:0000313" key="6">
    <source>
        <dbReference type="Proteomes" id="UP000573599"/>
    </source>
</evidence>
<reference evidence="5 6" key="1">
    <citation type="submission" date="2020-07" db="EMBL/GenBank/DDBJ databases">
        <title>Sequencing the genomes of 1000 actinobacteria strains.</title>
        <authorList>
            <person name="Klenk H.-P."/>
        </authorList>
    </citation>
    <scope>NUCLEOTIDE SEQUENCE [LARGE SCALE GENOMIC DNA]</scope>
    <source>
        <strain evidence="5 6">DSM 23987</strain>
    </source>
</reference>
<proteinExistence type="inferred from homology"/>
<feature type="region of interest" description="Disordered" evidence="2">
    <location>
        <begin position="1"/>
        <end position="63"/>
    </location>
</feature>
<comment type="caution">
    <text evidence="5">The sequence shown here is derived from an EMBL/GenBank/DDBJ whole genome shotgun (WGS) entry which is preliminary data.</text>
</comment>
<sequence length="390" mass="41810">MTGRQTRPDDARAIPQRDAGGDRRGYDGTEAGTADGVYTVDVRGRRRARSGPGAPDEARDEGPRRRRLPVVRIVLVLVAAWLAFMIFTPLHAWNAVAKVDTTPAGTRPADTKGFNYLLVGSDSRAGLTAAQRRELRTGKAVGRRTDSIILVHVPQDGGKPALISIPRDSYVPIPGHGSNKINAAFAFGGPNLLVQTIEHVTDLHIDGYVEIGFAGFASVVDSVGGVNICVPFHMDDHKAGINLQKGCQVLDGKNALGFVRARYSDPRGDIGRAERQRQFLAAIMKQALTPATVLIPTRYWGFTHAAAQGLIVGQDTSLRDATRVLLAMRAVSKGQGLSLVVPIQSVNYQTSAGDSVKWDTQRAKALFTMLRNDQPLEAPPAGTNGKPSGG</sequence>
<dbReference type="PANTHER" id="PTHR33392:SF6">
    <property type="entry name" value="POLYISOPRENYL-TEICHOIC ACID--PEPTIDOGLYCAN TEICHOIC ACID TRANSFERASE TAGU"/>
    <property type="match status" value="1"/>
</dbReference>
<organism evidence="5 6">
    <name type="scientific">Pedococcus badiiscoriae</name>
    <dbReference type="NCBI Taxonomy" id="642776"/>
    <lineage>
        <taxon>Bacteria</taxon>
        <taxon>Bacillati</taxon>
        <taxon>Actinomycetota</taxon>
        <taxon>Actinomycetes</taxon>
        <taxon>Micrococcales</taxon>
        <taxon>Intrasporangiaceae</taxon>
        <taxon>Pedococcus</taxon>
    </lineage>
</organism>
<keyword evidence="3" id="KW-1133">Transmembrane helix</keyword>
<gene>
    <name evidence="5" type="ORF">BJ986_002116</name>
</gene>
<dbReference type="RefSeq" id="WP_179421952.1">
    <property type="nucleotide sequence ID" value="NZ_JACCAB010000001.1"/>
</dbReference>
<dbReference type="AlphaFoldDB" id="A0A852WFT8"/>